<organism evidence="7 8">
    <name type="scientific">Puccinia sorghi</name>
    <dbReference type="NCBI Taxonomy" id="27349"/>
    <lineage>
        <taxon>Eukaryota</taxon>
        <taxon>Fungi</taxon>
        <taxon>Dikarya</taxon>
        <taxon>Basidiomycota</taxon>
        <taxon>Pucciniomycotina</taxon>
        <taxon>Pucciniomycetes</taxon>
        <taxon>Pucciniales</taxon>
        <taxon>Pucciniaceae</taxon>
        <taxon>Puccinia</taxon>
    </lineage>
</organism>
<gene>
    <name evidence="7" type="ORF">VP01_11243g1</name>
</gene>
<name>A0A0L6VSC1_9BASI</name>
<feature type="domain" description="HAT C-terminal dimerisation" evidence="6">
    <location>
        <begin position="88"/>
        <end position="167"/>
    </location>
</feature>
<keyword evidence="8" id="KW-1185">Reference proteome</keyword>
<keyword evidence="3" id="KW-0863">Zinc-finger</keyword>
<accession>A0A0L6VSC1</accession>
<evidence type="ECO:0000313" key="8">
    <source>
        <dbReference type="Proteomes" id="UP000037035"/>
    </source>
</evidence>
<reference evidence="7 8" key="1">
    <citation type="submission" date="2015-08" db="EMBL/GenBank/DDBJ databases">
        <title>Next Generation Sequencing and Analysis of the Genome of Puccinia sorghi L Schw, the Causal Agent of Maize Common Rust.</title>
        <authorList>
            <person name="Rochi L."/>
            <person name="Burguener G."/>
            <person name="Darino M."/>
            <person name="Turjanski A."/>
            <person name="Kreff E."/>
            <person name="Dieguez M.J."/>
            <person name="Sacco F."/>
        </authorList>
    </citation>
    <scope>NUCLEOTIDE SEQUENCE [LARGE SCALE GENOMIC DNA]</scope>
    <source>
        <strain evidence="7 8">RO10H11247</strain>
    </source>
</reference>
<dbReference type="PANTHER" id="PTHR46481:SF10">
    <property type="entry name" value="ZINC FINGER BED DOMAIN-CONTAINING PROTEIN 39"/>
    <property type="match status" value="1"/>
</dbReference>
<proteinExistence type="predicted"/>
<dbReference type="GO" id="GO:0005634">
    <property type="term" value="C:nucleus"/>
    <property type="evidence" value="ECO:0007669"/>
    <property type="project" value="UniProtKB-SubCell"/>
</dbReference>
<evidence type="ECO:0000259" key="6">
    <source>
        <dbReference type="Pfam" id="PF05699"/>
    </source>
</evidence>
<evidence type="ECO:0000256" key="1">
    <source>
        <dbReference type="ARBA" id="ARBA00004123"/>
    </source>
</evidence>
<evidence type="ECO:0000256" key="3">
    <source>
        <dbReference type="ARBA" id="ARBA00022771"/>
    </source>
</evidence>
<comment type="subcellular location">
    <subcellularLocation>
        <location evidence="1">Nucleus</location>
    </subcellularLocation>
</comment>
<dbReference type="Proteomes" id="UP000037035">
    <property type="component" value="Unassembled WGS sequence"/>
</dbReference>
<keyword evidence="4" id="KW-0862">Zinc</keyword>
<dbReference type="SUPFAM" id="SSF53098">
    <property type="entry name" value="Ribonuclease H-like"/>
    <property type="match status" value="1"/>
</dbReference>
<evidence type="ECO:0000256" key="2">
    <source>
        <dbReference type="ARBA" id="ARBA00022723"/>
    </source>
</evidence>
<feature type="non-terminal residue" evidence="7">
    <location>
        <position position="1"/>
    </location>
</feature>
<evidence type="ECO:0000256" key="5">
    <source>
        <dbReference type="ARBA" id="ARBA00023242"/>
    </source>
</evidence>
<dbReference type="GO" id="GO:0046983">
    <property type="term" value="F:protein dimerization activity"/>
    <property type="evidence" value="ECO:0007669"/>
    <property type="project" value="InterPro"/>
</dbReference>
<dbReference type="VEuPathDB" id="FungiDB:VP01_11243g1"/>
<protein>
    <recommendedName>
        <fullName evidence="6">HAT C-terminal dimerisation domain-containing protein</fullName>
    </recommendedName>
</protein>
<keyword evidence="2" id="KW-0479">Metal-binding</keyword>
<dbReference type="EMBL" id="LAVV01001381">
    <property type="protein sequence ID" value="KNZ63589.1"/>
    <property type="molecule type" value="Genomic_DNA"/>
</dbReference>
<evidence type="ECO:0000313" key="7">
    <source>
        <dbReference type="EMBL" id="KNZ63589.1"/>
    </source>
</evidence>
<keyword evidence="5" id="KW-0539">Nucleus</keyword>
<dbReference type="GO" id="GO:0008270">
    <property type="term" value="F:zinc ion binding"/>
    <property type="evidence" value="ECO:0007669"/>
    <property type="project" value="UniProtKB-KW"/>
</dbReference>
<sequence length="187" mass="21176">VKKLKKYLIPALKKPGPICAMILDPHIQTTHFEKKWQFLLEKLKVHMTPDACSKTVVPISSASQQNIKSKIEQSIFAQRVATRTLTSEIQQYLTEATEDQSVDILKYWLSWEKNFHSVAKMARFCLAIPATSAASKQVFLKSKAIIGPQRASLDSTSIEKILFLKEWACVFCNRAPPKSQQSVEIIN</sequence>
<comment type="caution">
    <text evidence="7">The sequence shown here is derived from an EMBL/GenBank/DDBJ whole genome shotgun (WGS) entry which is preliminary data.</text>
</comment>
<dbReference type="PANTHER" id="PTHR46481">
    <property type="entry name" value="ZINC FINGER BED DOMAIN-CONTAINING PROTEIN 4"/>
    <property type="match status" value="1"/>
</dbReference>
<dbReference type="InterPro" id="IPR008906">
    <property type="entry name" value="HATC_C_dom"/>
</dbReference>
<dbReference type="InterPro" id="IPR052035">
    <property type="entry name" value="ZnF_BED_domain_contain"/>
</dbReference>
<dbReference type="Pfam" id="PF05699">
    <property type="entry name" value="Dimer_Tnp_hAT"/>
    <property type="match status" value="1"/>
</dbReference>
<evidence type="ECO:0000256" key="4">
    <source>
        <dbReference type="ARBA" id="ARBA00022833"/>
    </source>
</evidence>
<dbReference type="OrthoDB" id="1715602at2759"/>
<dbReference type="InterPro" id="IPR012337">
    <property type="entry name" value="RNaseH-like_sf"/>
</dbReference>
<dbReference type="AlphaFoldDB" id="A0A0L6VSC1"/>